<gene>
    <name evidence="1" type="ORF">EHJ13_10685</name>
</gene>
<dbReference type="SUPFAM" id="SSF53756">
    <property type="entry name" value="UDP-Glycosyltransferase/glycogen phosphorylase"/>
    <property type="match status" value="1"/>
</dbReference>
<name>A0A9Q4XLZ9_9ENTR</name>
<sequence>MQTDVFSLNVNSILKCRQYFKVGISRLIHCLFFTYKLSCERNFNNGVVIFDTTELKRRADYKEYMLNFMEQCIEKRPAQVYKISYKFDPFALLKKIIFIVTYSTCNTAFKDVLQLSQLNHLYTLIADLELSGKSIVTFCDAHPEDNLISQFLKITNCTTYTLQHGYYTYSPGTINQEVYQNFISDYMLCWGPSSVANLVGCGISASRLIPFGYFKRTRLCYRGGNTVFILLNGRHNSQTNDQLMKLAKRIICDTDMRVSIKKHPDDTSSYQETEGIEFVETLSDGIRHARLAIISESGVFVDFHMAGFPYFILKSNGLKKEFSSLPNAFSSDEIMNYITSNSIMENVSCPELVTLEPDFEKL</sequence>
<dbReference type="EMBL" id="RPBY01000004">
    <property type="protein sequence ID" value="NCH87895.1"/>
    <property type="molecule type" value="Genomic_DNA"/>
</dbReference>
<proteinExistence type="predicted"/>
<organism evidence="1 2">
    <name type="scientific">Cronobacter dublinensis</name>
    <dbReference type="NCBI Taxonomy" id="413497"/>
    <lineage>
        <taxon>Bacteria</taxon>
        <taxon>Pseudomonadati</taxon>
        <taxon>Pseudomonadota</taxon>
        <taxon>Gammaproteobacteria</taxon>
        <taxon>Enterobacterales</taxon>
        <taxon>Enterobacteriaceae</taxon>
        <taxon>Cronobacter</taxon>
    </lineage>
</organism>
<reference evidence="1" key="1">
    <citation type="submission" date="2018-11" db="EMBL/GenBank/DDBJ databases">
        <title>Genomics analysis of Putative Virulence Factors on Adhesion and Cytotoxicity for Cronobacter spp.</title>
        <authorList>
            <person name="Cui J."/>
        </authorList>
    </citation>
    <scope>NUCLEOTIDE SEQUENCE</scope>
    <source>
        <strain evidence="1">SD69</strain>
    </source>
</reference>
<evidence type="ECO:0000313" key="1">
    <source>
        <dbReference type="EMBL" id="NCH87895.1"/>
    </source>
</evidence>
<comment type="caution">
    <text evidence="1">The sequence shown here is derived from an EMBL/GenBank/DDBJ whole genome shotgun (WGS) entry which is preliminary data.</text>
</comment>
<protein>
    <submittedName>
        <fullName evidence="1">Uncharacterized protein</fullName>
    </submittedName>
</protein>
<dbReference type="RefSeq" id="WP_161590882.1">
    <property type="nucleotide sequence ID" value="NZ_RPBY01000004.1"/>
</dbReference>
<dbReference type="AlphaFoldDB" id="A0A9Q4XLZ9"/>
<evidence type="ECO:0000313" key="2">
    <source>
        <dbReference type="Proteomes" id="UP000778262"/>
    </source>
</evidence>
<dbReference type="Proteomes" id="UP000778262">
    <property type="component" value="Unassembled WGS sequence"/>
</dbReference>
<accession>A0A9Q4XLZ9</accession>